<accession>A0A9P9A772</accession>
<organism evidence="2 3">
    <name type="scientific">Plectosphaerella plurivora</name>
    <dbReference type="NCBI Taxonomy" id="936078"/>
    <lineage>
        <taxon>Eukaryota</taxon>
        <taxon>Fungi</taxon>
        <taxon>Dikarya</taxon>
        <taxon>Ascomycota</taxon>
        <taxon>Pezizomycotina</taxon>
        <taxon>Sordariomycetes</taxon>
        <taxon>Hypocreomycetidae</taxon>
        <taxon>Glomerellales</taxon>
        <taxon>Plectosphaerellaceae</taxon>
        <taxon>Plectosphaerella</taxon>
    </lineage>
</organism>
<keyword evidence="3" id="KW-1185">Reference proteome</keyword>
<protein>
    <submittedName>
        <fullName evidence="2">Uncharacterized protein</fullName>
    </submittedName>
</protein>
<name>A0A9P9A772_9PEZI</name>
<dbReference type="AlphaFoldDB" id="A0A9P9A772"/>
<feature type="signal peptide" evidence="1">
    <location>
        <begin position="1"/>
        <end position="23"/>
    </location>
</feature>
<evidence type="ECO:0000313" key="3">
    <source>
        <dbReference type="Proteomes" id="UP000770015"/>
    </source>
</evidence>
<gene>
    <name evidence="2" type="ORF">F5X68DRAFT_214699</name>
</gene>
<feature type="chain" id="PRO_5040450294" evidence="1">
    <location>
        <begin position="24"/>
        <end position="142"/>
    </location>
</feature>
<reference evidence="2" key="1">
    <citation type="journal article" date="2021" name="Nat. Commun.">
        <title>Genetic determinants of endophytism in the Arabidopsis root mycobiome.</title>
        <authorList>
            <person name="Mesny F."/>
            <person name="Miyauchi S."/>
            <person name="Thiergart T."/>
            <person name="Pickel B."/>
            <person name="Atanasova L."/>
            <person name="Karlsson M."/>
            <person name="Huettel B."/>
            <person name="Barry K.W."/>
            <person name="Haridas S."/>
            <person name="Chen C."/>
            <person name="Bauer D."/>
            <person name="Andreopoulos W."/>
            <person name="Pangilinan J."/>
            <person name="LaButti K."/>
            <person name="Riley R."/>
            <person name="Lipzen A."/>
            <person name="Clum A."/>
            <person name="Drula E."/>
            <person name="Henrissat B."/>
            <person name="Kohler A."/>
            <person name="Grigoriev I.V."/>
            <person name="Martin F.M."/>
            <person name="Hacquard S."/>
        </authorList>
    </citation>
    <scope>NUCLEOTIDE SEQUENCE</scope>
    <source>
        <strain evidence="2">MPI-SDFR-AT-0117</strain>
    </source>
</reference>
<dbReference type="Proteomes" id="UP000770015">
    <property type="component" value="Unassembled WGS sequence"/>
</dbReference>
<proteinExistence type="predicted"/>
<dbReference type="OrthoDB" id="10390417at2759"/>
<comment type="caution">
    <text evidence="2">The sequence shown here is derived from an EMBL/GenBank/DDBJ whole genome shotgun (WGS) entry which is preliminary data.</text>
</comment>
<evidence type="ECO:0000256" key="1">
    <source>
        <dbReference type="SAM" id="SignalP"/>
    </source>
</evidence>
<evidence type="ECO:0000313" key="2">
    <source>
        <dbReference type="EMBL" id="KAH6674036.1"/>
    </source>
</evidence>
<sequence length="142" mass="16068">MRPPLFLIYLASAPLLFAAIALAMSEHPTVEREEYDAQVGLVHDHGGAGDATGLQGMPAEILEVSHETSLPHDSNHPTCPCRHRTLLEFLVDELCPPRWVRITLATLFVIYWTPFIIDQWLDNVALVAFRIRNIHRAVYTRT</sequence>
<keyword evidence="1" id="KW-0732">Signal</keyword>
<dbReference type="EMBL" id="JAGSXJ010000026">
    <property type="protein sequence ID" value="KAH6674036.1"/>
    <property type="molecule type" value="Genomic_DNA"/>
</dbReference>